<accession>A0ABU2TQK0</accession>
<dbReference type="InterPro" id="IPR011044">
    <property type="entry name" value="Quino_amine_DH_bsu"/>
</dbReference>
<dbReference type="EMBL" id="JAVREY010000007">
    <property type="protein sequence ID" value="MDT0463211.1"/>
    <property type="molecule type" value="Genomic_DNA"/>
</dbReference>
<organism evidence="1 2">
    <name type="scientific">Streptomyces gibsoniae</name>
    <dbReference type="NCBI Taxonomy" id="3075529"/>
    <lineage>
        <taxon>Bacteria</taxon>
        <taxon>Bacillati</taxon>
        <taxon>Actinomycetota</taxon>
        <taxon>Actinomycetes</taxon>
        <taxon>Kitasatosporales</taxon>
        <taxon>Streptomycetaceae</taxon>
        <taxon>Streptomyces</taxon>
    </lineage>
</organism>
<evidence type="ECO:0000313" key="1">
    <source>
        <dbReference type="EMBL" id="MDT0463211.1"/>
    </source>
</evidence>
<dbReference type="InterPro" id="IPR015943">
    <property type="entry name" value="WD40/YVTN_repeat-like_dom_sf"/>
</dbReference>
<dbReference type="Gene3D" id="2.130.10.10">
    <property type="entry name" value="YVTN repeat-like/Quinoprotein amine dehydrogenase"/>
    <property type="match status" value="1"/>
</dbReference>
<proteinExistence type="predicted"/>
<keyword evidence="2" id="KW-1185">Reference proteome</keyword>
<evidence type="ECO:0000313" key="2">
    <source>
        <dbReference type="Proteomes" id="UP001183809"/>
    </source>
</evidence>
<protein>
    <submittedName>
        <fullName evidence="1">Uncharacterized protein</fullName>
    </submittedName>
</protein>
<gene>
    <name evidence="1" type="ORF">RM764_09300</name>
</gene>
<dbReference type="RefSeq" id="WP_311693875.1">
    <property type="nucleotide sequence ID" value="NZ_JAVREY010000007.1"/>
</dbReference>
<name>A0ABU2TQK0_9ACTN</name>
<reference evidence="2" key="1">
    <citation type="submission" date="2023-07" db="EMBL/GenBank/DDBJ databases">
        <title>30 novel species of actinomycetes from the DSMZ collection.</title>
        <authorList>
            <person name="Nouioui I."/>
        </authorList>
    </citation>
    <scope>NUCLEOTIDE SEQUENCE [LARGE SCALE GENOMIC DNA]</scope>
    <source>
        <strain evidence="2">DSM 41699</strain>
    </source>
</reference>
<comment type="caution">
    <text evidence="1">The sequence shown here is derived from an EMBL/GenBank/DDBJ whole genome shotgun (WGS) entry which is preliminary data.</text>
</comment>
<sequence length="344" mass="37738">MGSTGVVRWKATSEVRSLVWDGYDLVDRVDGGRRWTSDGVEHAPGLVYSYPFDRAVVSPSGQYTVVYTERGTKALLLDGQRIVRELNRSFYHAEDFDYPVALGTLADGREVLVHCPEQYEVIEVEDVATGERLTRGERRPRDVFHSRLAVSPDGRRLLSAGWLWSPFGIARVYDLERALTEPAVLDGEGLPHLGSRVDAEVDAACWLDGDRLAVATGEEEVDEGDPATLGPRQLGVWSFSEQRWLYRQRVELPIGTLIGHGEVVIALCEYPRLIDVATGTVLAEWPEAEVSPRVGSYGVTHVPTSVAALHPDGSRLAIAQPDGIAIIALPSPASAPSPEETFTR</sequence>
<dbReference type="SUPFAM" id="SSF50969">
    <property type="entry name" value="YVTN repeat-like/Quinoprotein amine dehydrogenase"/>
    <property type="match status" value="1"/>
</dbReference>
<dbReference type="Proteomes" id="UP001183809">
    <property type="component" value="Unassembled WGS sequence"/>
</dbReference>